<organism evidence="1 2">
    <name type="scientific">Rhizobium hainanense</name>
    <dbReference type="NCBI Taxonomy" id="52131"/>
    <lineage>
        <taxon>Bacteria</taxon>
        <taxon>Pseudomonadati</taxon>
        <taxon>Pseudomonadota</taxon>
        <taxon>Alphaproteobacteria</taxon>
        <taxon>Hyphomicrobiales</taxon>
        <taxon>Rhizobiaceae</taxon>
        <taxon>Rhizobium/Agrobacterium group</taxon>
        <taxon>Rhizobium</taxon>
    </lineage>
</organism>
<evidence type="ECO:0000313" key="1">
    <source>
        <dbReference type="EMBL" id="SCB16498.1"/>
    </source>
</evidence>
<dbReference type="OrthoDB" id="8447968at2"/>
<dbReference type="STRING" id="52131.GA0061100_102615"/>
<dbReference type="RefSeq" id="WP_075852413.1">
    <property type="nucleotide sequence ID" value="NZ_FMAC01000002.1"/>
</dbReference>
<proteinExistence type="predicted"/>
<protein>
    <submittedName>
        <fullName evidence="1">Uncharacterized protein</fullName>
    </submittedName>
</protein>
<dbReference type="Proteomes" id="UP000186228">
    <property type="component" value="Unassembled WGS sequence"/>
</dbReference>
<evidence type="ECO:0000313" key="2">
    <source>
        <dbReference type="Proteomes" id="UP000186228"/>
    </source>
</evidence>
<dbReference type="EMBL" id="FMAC01000002">
    <property type="protein sequence ID" value="SCB16498.1"/>
    <property type="molecule type" value="Genomic_DNA"/>
</dbReference>
<keyword evidence="2" id="KW-1185">Reference proteome</keyword>
<gene>
    <name evidence="1" type="ORF">GA0061100_102615</name>
</gene>
<name>A0A1C3UM13_9HYPH</name>
<reference evidence="2" key="1">
    <citation type="submission" date="2016-08" db="EMBL/GenBank/DDBJ databases">
        <authorList>
            <person name="Varghese N."/>
            <person name="Submissions Spin"/>
        </authorList>
    </citation>
    <scope>NUCLEOTIDE SEQUENCE [LARGE SCALE GENOMIC DNA]</scope>
    <source>
        <strain evidence="2">CCBAU 57015</strain>
    </source>
</reference>
<accession>A0A1C3UM13</accession>
<dbReference type="AlphaFoldDB" id="A0A1C3UM13"/>
<sequence>MADRIAFRQPQTGNQGFARTMKTLGGPVAIVAADQVTGNTVQLLQVPKGFVLTGVYLALTDIDTNGTPTVAVTLGDAGNAARFVASSTIGQAGGSTTTLAATGLYYEFTADTNIALAFGTGSATAVDGTATCYLTGFMK</sequence>